<dbReference type="Pfam" id="PF12326">
    <property type="entry name" value="EOS1"/>
    <property type="match status" value="1"/>
</dbReference>
<keyword evidence="2" id="KW-1133">Transmembrane helix</keyword>
<protein>
    <submittedName>
        <fullName evidence="3">N-glycosylation protein-domain-containing protein</fullName>
    </submittedName>
</protein>
<dbReference type="PANTHER" id="PTHR28147">
    <property type="entry name" value="N-GLYCOSYLATION PROTEIN EOS1"/>
    <property type="match status" value="1"/>
</dbReference>
<keyword evidence="2" id="KW-0812">Transmembrane</keyword>
<evidence type="ECO:0000313" key="4">
    <source>
        <dbReference type="Proteomes" id="UP001172102"/>
    </source>
</evidence>
<dbReference type="GO" id="GO:0034599">
    <property type="term" value="P:cellular response to oxidative stress"/>
    <property type="evidence" value="ECO:0007669"/>
    <property type="project" value="InterPro"/>
</dbReference>
<feature type="region of interest" description="Disordered" evidence="1">
    <location>
        <begin position="1"/>
        <end position="91"/>
    </location>
</feature>
<feature type="transmembrane region" description="Helical" evidence="2">
    <location>
        <begin position="115"/>
        <end position="135"/>
    </location>
</feature>
<name>A0AA40E948_9PEZI</name>
<dbReference type="PANTHER" id="PTHR28147:SF1">
    <property type="entry name" value="N-GLYCOSYLATION PROTEIN EOS1"/>
    <property type="match status" value="1"/>
</dbReference>
<dbReference type="AlphaFoldDB" id="A0AA40E948"/>
<proteinExistence type="predicted"/>
<reference evidence="3" key="1">
    <citation type="submission" date="2023-06" db="EMBL/GenBank/DDBJ databases">
        <title>Genome-scale phylogeny and comparative genomics of the fungal order Sordariales.</title>
        <authorList>
            <consortium name="Lawrence Berkeley National Laboratory"/>
            <person name="Hensen N."/>
            <person name="Bonometti L."/>
            <person name="Westerberg I."/>
            <person name="Brannstrom I.O."/>
            <person name="Guillou S."/>
            <person name="Cros-Aarteil S."/>
            <person name="Calhoun S."/>
            <person name="Haridas S."/>
            <person name="Kuo A."/>
            <person name="Mondo S."/>
            <person name="Pangilinan J."/>
            <person name="Riley R."/>
            <person name="Labutti K."/>
            <person name="Andreopoulos B."/>
            <person name="Lipzen A."/>
            <person name="Chen C."/>
            <person name="Yanf M."/>
            <person name="Daum C."/>
            <person name="Ng V."/>
            <person name="Clum A."/>
            <person name="Steindorff A."/>
            <person name="Ohm R."/>
            <person name="Martin F."/>
            <person name="Silar P."/>
            <person name="Natvig D."/>
            <person name="Lalanne C."/>
            <person name="Gautier V."/>
            <person name="Ament-Velasquez S.L."/>
            <person name="Kruys A."/>
            <person name="Hutchinson M.I."/>
            <person name="Powell A.J."/>
            <person name="Barry K."/>
            <person name="Miller A.N."/>
            <person name="Grigoriev I.V."/>
            <person name="Debuchy R."/>
            <person name="Gladieux P."/>
            <person name="Thoren M.H."/>
            <person name="Johannesson H."/>
        </authorList>
    </citation>
    <scope>NUCLEOTIDE SEQUENCE</scope>
    <source>
        <strain evidence="3">SMH4607-1</strain>
    </source>
</reference>
<keyword evidence="2" id="KW-0472">Membrane</keyword>
<evidence type="ECO:0000256" key="1">
    <source>
        <dbReference type="SAM" id="MobiDB-lite"/>
    </source>
</evidence>
<organism evidence="3 4">
    <name type="scientific">Lasiosphaeris hirsuta</name>
    <dbReference type="NCBI Taxonomy" id="260670"/>
    <lineage>
        <taxon>Eukaryota</taxon>
        <taxon>Fungi</taxon>
        <taxon>Dikarya</taxon>
        <taxon>Ascomycota</taxon>
        <taxon>Pezizomycotina</taxon>
        <taxon>Sordariomycetes</taxon>
        <taxon>Sordariomycetidae</taxon>
        <taxon>Sordariales</taxon>
        <taxon>Lasiosphaeriaceae</taxon>
        <taxon>Lasiosphaeris</taxon>
    </lineage>
</organism>
<feature type="compositionally biased region" description="Basic residues" evidence="1">
    <location>
        <begin position="59"/>
        <end position="70"/>
    </location>
</feature>
<evidence type="ECO:0000313" key="3">
    <source>
        <dbReference type="EMBL" id="KAK0729667.1"/>
    </source>
</evidence>
<dbReference type="InterPro" id="IPR021100">
    <property type="entry name" value="N-glycosylation_EOS1"/>
</dbReference>
<dbReference type="Proteomes" id="UP001172102">
    <property type="component" value="Unassembled WGS sequence"/>
</dbReference>
<evidence type="ECO:0000256" key="2">
    <source>
        <dbReference type="SAM" id="Phobius"/>
    </source>
</evidence>
<feature type="transmembrane region" description="Helical" evidence="2">
    <location>
        <begin position="247"/>
        <end position="266"/>
    </location>
</feature>
<feature type="compositionally biased region" description="Low complexity" evidence="1">
    <location>
        <begin position="22"/>
        <end position="45"/>
    </location>
</feature>
<feature type="transmembrane region" description="Helical" evidence="2">
    <location>
        <begin position="278"/>
        <end position="298"/>
    </location>
</feature>
<accession>A0AA40E948</accession>
<dbReference type="GO" id="GO:0005789">
    <property type="term" value="C:endoplasmic reticulum membrane"/>
    <property type="evidence" value="ECO:0007669"/>
    <property type="project" value="InterPro"/>
</dbReference>
<sequence length="339" mass="36781">MSNRARTPAQRWTADTSSSIPASTSNNGAASAVSTTTSASTNSSTDTGFAAHSNNPSRKSSRSSKHRRHHYGDDAPGAFTSLGPASTEADGREVTARSSLLQPRVAVVLGVSKKWYPLLFLCRLLSIIPAVYWGLPIGLRLVAMTFFGRTHVGCPSILAGTAFPEGTPAAHCEFEARLRQTETLLATVWCLASGYLSFFFTDCLMSRWLVNYTPQATLVRLLTIAAINGYLTSCALWITGGSADPRLLLPSWIAISTTLTAAYHVTQRKINIRKETSMSVSVFSIASFFSMVALLVQLHSNRSDYPQIPLEALARRVWHEAVKAALAIMEYGNVTADIF</sequence>
<dbReference type="GO" id="GO:0006487">
    <property type="term" value="P:protein N-linked glycosylation"/>
    <property type="evidence" value="ECO:0007669"/>
    <property type="project" value="TreeGrafter"/>
</dbReference>
<feature type="transmembrane region" description="Helical" evidence="2">
    <location>
        <begin position="184"/>
        <end position="205"/>
    </location>
</feature>
<comment type="caution">
    <text evidence="3">The sequence shown here is derived from an EMBL/GenBank/DDBJ whole genome shotgun (WGS) entry which is preliminary data.</text>
</comment>
<dbReference type="EMBL" id="JAUKUA010000001">
    <property type="protein sequence ID" value="KAK0729667.1"/>
    <property type="molecule type" value="Genomic_DNA"/>
</dbReference>
<feature type="transmembrane region" description="Helical" evidence="2">
    <location>
        <begin position="217"/>
        <end position="241"/>
    </location>
</feature>
<gene>
    <name evidence="3" type="ORF">B0H67DRAFT_638259</name>
</gene>
<keyword evidence="4" id="KW-1185">Reference proteome</keyword>